<sequence length="134" mass="15321">MDSYAIIDESNFPIIRIRFTGHKSTNQNFQNYLDQTKACYRFAKGLAIIFDASDAAIPSLYHQKMQAKWLKENEQLMKDFCAGTAYIIPNAVIRAILKMIFSFQKQPVPYKIFESEPEANAWVNGLDLESNSTA</sequence>
<evidence type="ECO:0000313" key="1">
    <source>
        <dbReference type="EMBL" id="MCR9013584.1"/>
    </source>
</evidence>
<dbReference type="Proteomes" id="UP001142175">
    <property type="component" value="Unassembled WGS sequence"/>
</dbReference>
<dbReference type="EMBL" id="JANSUY010000001">
    <property type="protein sequence ID" value="MCR9013584.1"/>
    <property type="molecule type" value="Genomic_DNA"/>
</dbReference>
<dbReference type="AlphaFoldDB" id="A0A9X2P1A1"/>
<protein>
    <submittedName>
        <fullName evidence="1">STAS/SEC14 domain-containing protein</fullName>
    </submittedName>
</protein>
<dbReference type="Gene3D" id="3.40.970.30">
    <property type="entry name" value="yp_829618.1 like domains"/>
    <property type="match status" value="1"/>
</dbReference>
<dbReference type="RefSeq" id="WP_258421484.1">
    <property type="nucleotide sequence ID" value="NZ_JANSUY010000001.1"/>
</dbReference>
<reference evidence="1" key="1">
    <citation type="submission" date="2022-08" db="EMBL/GenBank/DDBJ databases">
        <authorList>
            <person name="Zhang D."/>
        </authorList>
    </citation>
    <scope>NUCLEOTIDE SEQUENCE</scope>
    <source>
        <strain evidence="1">XJ19-11</strain>
    </source>
</reference>
<organism evidence="1 2">
    <name type="scientific">Aquiflexum gelatinilyticum</name>
    <dbReference type="NCBI Taxonomy" id="2961943"/>
    <lineage>
        <taxon>Bacteria</taxon>
        <taxon>Pseudomonadati</taxon>
        <taxon>Bacteroidota</taxon>
        <taxon>Cytophagia</taxon>
        <taxon>Cytophagales</taxon>
        <taxon>Cyclobacteriaceae</taxon>
        <taxon>Aquiflexum</taxon>
    </lineage>
</organism>
<name>A0A9X2P1A1_9BACT</name>
<proteinExistence type="predicted"/>
<comment type="caution">
    <text evidence="1">The sequence shown here is derived from an EMBL/GenBank/DDBJ whole genome shotgun (WGS) entry which is preliminary data.</text>
</comment>
<accession>A0A9X2P1A1</accession>
<gene>
    <name evidence="1" type="ORF">NU887_00990</name>
</gene>
<keyword evidence="2" id="KW-1185">Reference proteome</keyword>
<evidence type="ECO:0000313" key="2">
    <source>
        <dbReference type="Proteomes" id="UP001142175"/>
    </source>
</evidence>